<comment type="catalytic activity">
    <reaction evidence="13">
        <text>RNA(n) + a ribonucleoside 5'-triphosphate = RNA(n+1) + diphosphate</text>
        <dbReference type="Rhea" id="RHEA:21248"/>
        <dbReference type="Rhea" id="RHEA-COMP:14527"/>
        <dbReference type="Rhea" id="RHEA-COMP:17342"/>
        <dbReference type="ChEBI" id="CHEBI:33019"/>
        <dbReference type="ChEBI" id="CHEBI:61557"/>
        <dbReference type="ChEBI" id="CHEBI:140395"/>
        <dbReference type="EC" id="2.7.7.6"/>
    </reaction>
</comment>
<comment type="function">
    <text evidence="1">DNA-dependent RNA polymerase catalyzes the transcription of DNA into RNA using the four ribonucleoside triphosphates as substrates.</text>
</comment>
<dbReference type="GO" id="GO:0032549">
    <property type="term" value="F:ribonucleoside binding"/>
    <property type="evidence" value="ECO:0007669"/>
    <property type="project" value="InterPro"/>
</dbReference>
<accession>A0AA49R201</accession>
<organism evidence="19">
    <name type="scientific">Johansenicoccus eremophilus</name>
    <dbReference type="NCBI Taxonomy" id="3068301"/>
    <lineage>
        <taxon>Eukaryota</taxon>
        <taxon>Viridiplantae</taxon>
        <taxon>Chlorophyta</taxon>
        <taxon>core chlorophytes</taxon>
        <taxon>Chlorophyceae</taxon>
        <taxon>CS clade</taxon>
        <taxon>Sphaeropleales</taxon>
        <taxon>Sphaeropleales incertae sedis</taxon>
        <taxon>Johansenicoccus</taxon>
    </lineage>
</organism>
<dbReference type="EC" id="2.7.7.6" evidence="4"/>
<sequence length="856" mass="96797">MMASKLSPSYLKSNMSTFTLSSELPNISPGRSFSPSQELLPDFVSIQRHSFFELLRKGLIEEFEKRNPITNVAKDIEVFFYPEHYKLSRPCFSPKQAILQSKSYISKLYVPVQLTDRKARRIRYKWVLIGQLPLMTKRGHFILNGSARIIVHQIIRSPGIYFREKLHEIYVNKWSPKPTETFKRCYADIICLRGSWLRLEIDKNKRLWAQTKKGPKLPLLWFLIGMGLSERTIFHSLRFPERLLANFENRNIHSLTDVWTEDKDTNVQNKDQNFTLGLMSPKRRAKAKVASAKTTVLTQPPLEQTDDLLSPNFPGAYILVTTLANAKAIEGDQNKAPAKGPGLDDKLITNETDDVWNAPMLQSLESPKMTQNSTQKKAKAKVLEESFKYYRYPPEVWTHIAQITSRGRSLLKSPGSPSEEGRKWFFRKFLNPRTYDLGKDGRASLNEKLNTNLESTFTTLTALDLLRATDYLLLAEKGLKPLDDIDHLKNRRVRTAGEILRVQIGLGLVRLEKTVRERLQRLDALHTSSLFAHQKKTPGQLLKQKKVGGAEKKKEAKVKLKKKANKNEQSLSPSFAKVVTNYASKDTSNVSAKSSIELEQKNIFSIDYLIQSKPLNSALREFFGSSPLSQFMDQINPLSELTHKRRLTSMGPGGVSRDNATLAIRGIHVTHYGRICPIETPEGKNTGLVNSLTTHARVSDSGLLQTPFYKVYKGQIQKSMGKFYLQAQQEERVRVATADAGSTDKNFLPNRPVPSRKMGEFSQTYRETMDYVGVSPTQLISVATSLIPFLEHNDANRALMGSNMQRQAVPIIRPERPLVGTGIEAKTACDSGHVLQSNSSGFVNYVSSEKIVIVAL</sequence>
<protein>
    <recommendedName>
        <fullName evidence="4">DNA-directed RNA polymerase</fullName>
        <ecNumber evidence="4">2.7.7.6</ecNumber>
    </recommendedName>
    <alternativeName>
        <fullName evidence="12">PEP</fullName>
    </alternativeName>
</protein>
<dbReference type="GO" id="GO:0003899">
    <property type="term" value="F:DNA-directed RNA polymerase activity"/>
    <property type="evidence" value="ECO:0007669"/>
    <property type="project" value="UniProtKB-EC"/>
</dbReference>
<evidence type="ECO:0000256" key="1">
    <source>
        <dbReference type="ARBA" id="ARBA00004026"/>
    </source>
</evidence>
<evidence type="ECO:0000256" key="11">
    <source>
        <dbReference type="ARBA" id="ARBA00026088"/>
    </source>
</evidence>
<dbReference type="InterPro" id="IPR037034">
    <property type="entry name" value="RNA_pol_Rpb2_2_sf"/>
</dbReference>
<keyword evidence="9" id="KW-0548">Nucleotidyltransferase</keyword>
<feature type="domain" description="RNA polymerase Rpb2" evidence="15">
    <location>
        <begin position="427"/>
        <end position="494"/>
    </location>
</feature>
<keyword evidence="5" id="KW-0240">DNA-directed RNA polymerase</keyword>
<evidence type="ECO:0000313" key="19">
    <source>
        <dbReference type="EMBL" id="WLG71266.1"/>
    </source>
</evidence>
<dbReference type="Pfam" id="PF10385">
    <property type="entry name" value="RNA_pol_Rpb2_45"/>
    <property type="match status" value="1"/>
</dbReference>
<dbReference type="AlphaFoldDB" id="A0AA49R201"/>
<dbReference type="Pfam" id="PF04563">
    <property type="entry name" value="RNA_pol_Rpb2_1"/>
    <property type="match status" value="1"/>
</dbReference>
<evidence type="ECO:0000256" key="3">
    <source>
        <dbReference type="ARBA" id="ARBA00006835"/>
    </source>
</evidence>
<comment type="similarity">
    <text evidence="3 14">Belongs to the RNA polymerase beta chain family.</text>
</comment>
<keyword evidence="6 19" id="KW-0150">Chloroplast</keyword>
<geneLocation type="chloroplast" evidence="19"/>
<keyword evidence="8" id="KW-0808">Transferase</keyword>
<evidence type="ECO:0000256" key="6">
    <source>
        <dbReference type="ARBA" id="ARBA00022528"/>
    </source>
</evidence>
<evidence type="ECO:0000259" key="15">
    <source>
        <dbReference type="Pfam" id="PF04561"/>
    </source>
</evidence>
<evidence type="ECO:0000256" key="10">
    <source>
        <dbReference type="ARBA" id="ARBA00023163"/>
    </source>
</evidence>
<evidence type="ECO:0000256" key="12">
    <source>
        <dbReference type="ARBA" id="ARBA00032782"/>
    </source>
</evidence>
<dbReference type="Gene3D" id="2.30.150.10">
    <property type="entry name" value="DNA-directed RNA polymerase, beta subunit, external 1 domain"/>
    <property type="match status" value="1"/>
</dbReference>
<dbReference type="InterPro" id="IPR019462">
    <property type="entry name" value="DNA-dir_RNA_pol_bsu_external_1"/>
</dbReference>
<dbReference type="InterPro" id="IPR007644">
    <property type="entry name" value="RNA_pol_bsu_protrusion"/>
</dbReference>
<gene>
    <name evidence="19" type="primary">rpoBa</name>
</gene>
<dbReference type="InterPro" id="IPR042107">
    <property type="entry name" value="DNA-dir_RNA_pol_bsu_ext_1_sf"/>
</dbReference>
<dbReference type="SUPFAM" id="SSF64484">
    <property type="entry name" value="beta and beta-prime subunits of DNA dependent RNA-polymerase"/>
    <property type="match status" value="1"/>
</dbReference>
<feature type="domain" description="RNA polymerase Rpb2" evidence="17">
    <location>
        <begin position="630"/>
        <end position="698"/>
    </location>
</feature>
<dbReference type="InterPro" id="IPR007642">
    <property type="entry name" value="RNA_pol_Rpb2_2"/>
</dbReference>
<evidence type="ECO:0000256" key="7">
    <source>
        <dbReference type="ARBA" id="ARBA00022640"/>
    </source>
</evidence>
<keyword evidence="10" id="KW-0804">Transcription</keyword>
<dbReference type="GO" id="GO:0009507">
    <property type="term" value="C:chloroplast"/>
    <property type="evidence" value="ECO:0007669"/>
    <property type="project" value="UniProtKB-SubCell"/>
</dbReference>
<feature type="domain" description="DNA-directed RNA polymerase beta subunit external 1" evidence="18">
    <location>
        <begin position="709"/>
        <end position="775"/>
    </location>
</feature>
<evidence type="ECO:0000259" key="16">
    <source>
        <dbReference type="Pfam" id="PF04563"/>
    </source>
</evidence>
<dbReference type="PANTHER" id="PTHR20856">
    <property type="entry name" value="DNA-DIRECTED RNA POLYMERASE I SUBUNIT 2"/>
    <property type="match status" value="1"/>
</dbReference>
<evidence type="ECO:0000256" key="14">
    <source>
        <dbReference type="RuleBase" id="RU000434"/>
    </source>
</evidence>
<reference evidence="19" key="1">
    <citation type="journal article" date="2023" name="Plant Ecol Evol">
        <title>Johansenicoccus eremophilus, gen. et sp. nov., a novel evolutionary lineage in Chlorophyceae with unusual genomic features.</title>
        <authorList>
            <person name="Fucikova K."/>
            <person name="Taylor M."/>
            <person name="Lewis L.A."/>
            <person name="Niece B.K."/>
            <person name="Isaac A.S."/>
            <person name="Pietrasiak N."/>
        </authorList>
    </citation>
    <scope>NUCLEOTIDE SEQUENCE</scope>
    <source>
        <strain evidence="19">WJT24VFNP31</strain>
    </source>
</reference>
<dbReference type="Gene3D" id="2.40.50.100">
    <property type="match status" value="1"/>
</dbReference>
<evidence type="ECO:0000256" key="4">
    <source>
        <dbReference type="ARBA" id="ARBA00012418"/>
    </source>
</evidence>
<evidence type="ECO:0000256" key="8">
    <source>
        <dbReference type="ARBA" id="ARBA00022679"/>
    </source>
</evidence>
<dbReference type="Pfam" id="PF04565">
    <property type="entry name" value="RNA_pol_Rpb2_3"/>
    <property type="match status" value="1"/>
</dbReference>
<dbReference type="Pfam" id="PF04561">
    <property type="entry name" value="RNA_pol_Rpb2_2"/>
    <property type="match status" value="2"/>
</dbReference>
<name>A0AA49R201_9CHLO</name>
<dbReference type="Gene3D" id="3.90.1100.10">
    <property type="match status" value="3"/>
</dbReference>
<feature type="domain" description="RNA polymerase Rpb2" evidence="15">
    <location>
        <begin position="156"/>
        <end position="246"/>
    </location>
</feature>
<dbReference type="GO" id="GO:0003677">
    <property type="term" value="F:DNA binding"/>
    <property type="evidence" value="ECO:0007669"/>
    <property type="project" value="InterPro"/>
</dbReference>
<keyword evidence="7 19" id="KW-0934">Plastid</keyword>
<dbReference type="GO" id="GO:0000428">
    <property type="term" value="C:DNA-directed RNA polymerase complex"/>
    <property type="evidence" value="ECO:0007669"/>
    <property type="project" value="UniProtKB-KW"/>
</dbReference>
<dbReference type="InterPro" id="IPR007645">
    <property type="entry name" value="RNA_pol_Rpb2_3"/>
</dbReference>
<dbReference type="InterPro" id="IPR015712">
    <property type="entry name" value="DNA-dir_RNA_pol_su2"/>
</dbReference>
<dbReference type="Gene3D" id="3.90.1110.10">
    <property type="entry name" value="RNA polymerase Rpb2, domain 2"/>
    <property type="match status" value="1"/>
</dbReference>
<evidence type="ECO:0000259" key="18">
    <source>
        <dbReference type="Pfam" id="PF10385"/>
    </source>
</evidence>
<dbReference type="EMBL" id="OQ849777">
    <property type="protein sequence ID" value="WLG71266.1"/>
    <property type="molecule type" value="Genomic_DNA"/>
</dbReference>
<evidence type="ECO:0000256" key="13">
    <source>
        <dbReference type="ARBA" id="ARBA00048552"/>
    </source>
</evidence>
<evidence type="ECO:0000256" key="9">
    <source>
        <dbReference type="ARBA" id="ARBA00022695"/>
    </source>
</evidence>
<feature type="domain" description="RNA polymerase beta subunit protrusion" evidence="16">
    <location>
        <begin position="92"/>
        <end position="521"/>
    </location>
</feature>
<comment type="subcellular location">
    <subcellularLocation>
        <location evidence="2">Plastid</location>
        <location evidence="2">Chloroplast</location>
    </subcellularLocation>
</comment>
<proteinExistence type="inferred from homology"/>
<evidence type="ECO:0000256" key="5">
    <source>
        <dbReference type="ARBA" id="ARBA00022478"/>
    </source>
</evidence>
<comment type="subunit">
    <text evidence="11">In plastids the minimal PEP RNA polymerase catalytic core is composed of four subunits: alpha, beta, beta', and beta''. When a (nuclear-encoded) sigma factor is associated with the core the holoenzyme is formed, which can initiate transcription.</text>
</comment>
<evidence type="ECO:0000256" key="2">
    <source>
        <dbReference type="ARBA" id="ARBA00004229"/>
    </source>
</evidence>
<evidence type="ECO:0000259" key="17">
    <source>
        <dbReference type="Pfam" id="PF04565"/>
    </source>
</evidence>
<dbReference type="GO" id="GO:0006351">
    <property type="term" value="P:DNA-templated transcription"/>
    <property type="evidence" value="ECO:0007669"/>
    <property type="project" value="InterPro"/>
</dbReference>